<sequence length="835" mass="94175">CQDCHGDFVECATCCLKRHELLPLHRTQQQWTGRYWDNKTLKDLGLIVQLGHPGTPCRNPDNVFNMTVLDSHGIHQVSACFCKCKRALHASKRAQLLRARWYPATVTDPTTCATFRVLEEFHLQNLKGALNVHNWIGALAMRTDGTRVALTPEREKTMSRVFRQWAFLKRLKRSGRGHDPAGVSATKPGETAVLCWACPQEGINLPSNWQDVDENARFLYVLILAMDANFRLTNRMRANEHDDAELGPGWGCFVESTSYKEHLKNYVSEADITTCIAFMALLQKDSKVTTGLRTSGVGACMCARHEVIRPCGVGDLQKGERYANMDFIFFSSIMFVVVLHLAISYDIVCQWKINLAARNTKLPPQIQQAESDRQPLAERLAFGLPVWHAAAHEDTCQVTNSLRYQPGMGHTDGEGIERGWSRINPHASSTKEMGQGARHDALDDVFSHHNWERNIGLGDALSRKLIIAKEERDVQVRVFNEIRDTLPPDAAEEWVQEVTAWEKQRKLPIKEQKAPNPYVMLKNGGVTEAQVRLQLRKETDEVHEGRAALHETSATGFLAMGLHIEHLQRQITVDAANSAQLTANQASLLEERRLQVWRKLRVFRDMQRIYVPHASTLVVVEDELRRAQGLPQSMAEDVRLWMPSDLPAAAQQSGCVANLPAMELKLRVAQCDEALDAVRANLHAKKHLINRRNKNDTGQKRTSRSRTLIGRVGDRVTIQSQKYTRAREALFALGGVEEFGTRFKVLLAEHLVLDGEGQQADHEASRRMNRAGGGGARSAKKQVTVVPGDSTQVISWIWFAGDTLTIVIAVRREYLKARARKHRWVEEVSLLTEEM</sequence>
<dbReference type="Pfam" id="PF18758">
    <property type="entry name" value="KDZ"/>
    <property type="match status" value="1"/>
</dbReference>
<dbReference type="EMBL" id="KV417510">
    <property type="protein sequence ID" value="KZP27106.1"/>
    <property type="molecule type" value="Genomic_DNA"/>
</dbReference>
<name>A0A166QFX8_9AGAM</name>
<feature type="non-terminal residue" evidence="3">
    <location>
        <position position="1"/>
    </location>
</feature>
<evidence type="ECO:0000313" key="4">
    <source>
        <dbReference type="Proteomes" id="UP000076532"/>
    </source>
</evidence>
<dbReference type="Proteomes" id="UP000076532">
    <property type="component" value="Unassembled WGS sequence"/>
</dbReference>
<evidence type="ECO:0000259" key="2">
    <source>
        <dbReference type="Pfam" id="PF18803"/>
    </source>
</evidence>
<protein>
    <recommendedName>
        <fullName evidence="2">CxC2-like cysteine cluster KDZ transposase-associated domain-containing protein</fullName>
    </recommendedName>
</protein>
<gene>
    <name evidence="3" type="ORF">FIBSPDRAFT_712253</name>
</gene>
<organism evidence="3 4">
    <name type="scientific">Athelia psychrophila</name>
    <dbReference type="NCBI Taxonomy" id="1759441"/>
    <lineage>
        <taxon>Eukaryota</taxon>
        <taxon>Fungi</taxon>
        <taxon>Dikarya</taxon>
        <taxon>Basidiomycota</taxon>
        <taxon>Agaricomycotina</taxon>
        <taxon>Agaricomycetes</taxon>
        <taxon>Agaricomycetidae</taxon>
        <taxon>Atheliales</taxon>
        <taxon>Atheliaceae</taxon>
        <taxon>Athelia</taxon>
    </lineage>
</organism>
<keyword evidence="4" id="KW-1185">Reference proteome</keyword>
<dbReference type="PANTHER" id="PTHR33096:SF1">
    <property type="entry name" value="CXC1-LIKE CYSTEINE CLUSTER ASSOCIATED WITH KDZ TRANSPOSASES DOMAIN-CONTAINING PROTEIN"/>
    <property type="match status" value="1"/>
</dbReference>
<dbReference type="PANTHER" id="PTHR33096">
    <property type="entry name" value="CXC2 DOMAIN-CONTAINING PROTEIN"/>
    <property type="match status" value="1"/>
</dbReference>
<dbReference type="InterPro" id="IPR041457">
    <property type="entry name" value="CxC2_KDZ-assoc"/>
</dbReference>
<evidence type="ECO:0000313" key="3">
    <source>
        <dbReference type="EMBL" id="KZP27106.1"/>
    </source>
</evidence>
<dbReference type="InterPro" id="IPR040521">
    <property type="entry name" value="KDZ"/>
</dbReference>
<feature type="non-terminal residue" evidence="3">
    <location>
        <position position="835"/>
    </location>
</feature>
<proteinExistence type="predicted"/>
<accession>A0A166QFX8</accession>
<feature type="compositionally biased region" description="Basic and acidic residues" evidence="1">
    <location>
        <begin position="411"/>
        <end position="420"/>
    </location>
</feature>
<feature type="domain" description="CxC2-like cysteine cluster KDZ transposase-associated" evidence="2">
    <location>
        <begin position="41"/>
        <end position="146"/>
    </location>
</feature>
<dbReference type="OrthoDB" id="2804062at2759"/>
<dbReference type="AlphaFoldDB" id="A0A166QFX8"/>
<reference evidence="3 4" key="1">
    <citation type="journal article" date="2016" name="Mol. Biol. Evol.">
        <title>Comparative Genomics of Early-Diverging Mushroom-Forming Fungi Provides Insights into the Origins of Lignocellulose Decay Capabilities.</title>
        <authorList>
            <person name="Nagy L.G."/>
            <person name="Riley R."/>
            <person name="Tritt A."/>
            <person name="Adam C."/>
            <person name="Daum C."/>
            <person name="Floudas D."/>
            <person name="Sun H."/>
            <person name="Yadav J.S."/>
            <person name="Pangilinan J."/>
            <person name="Larsson K.H."/>
            <person name="Matsuura K."/>
            <person name="Barry K."/>
            <person name="Labutti K."/>
            <person name="Kuo R."/>
            <person name="Ohm R.A."/>
            <person name="Bhattacharya S.S."/>
            <person name="Shirouzu T."/>
            <person name="Yoshinaga Y."/>
            <person name="Martin F.M."/>
            <person name="Grigoriev I.V."/>
            <person name="Hibbett D.S."/>
        </authorList>
    </citation>
    <scope>NUCLEOTIDE SEQUENCE [LARGE SCALE GENOMIC DNA]</scope>
    <source>
        <strain evidence="3 4">CBS 109695</strain>
    </source>
</reference>
<evidence type="ECO:0000256" key="1">
    <source>
        <dbReference type="SAM" id="MobiDB-lite"/>
    </source>
</evidence>
<feature type="region of interest" description="Disordered" evidence="1">
    <location>
        <begin position="409"/>
        <end position="437"/>
    </location>
</feature>
<dbReference type="Pfam" id="PF18803">
    <property type="entry name" value="CxC2"/>
    <property type="match status" value="1"/>
</dbReference>
<feature type="region of interest" description="Disordered" evidence="1">
    <location>
        <begin position="758"/>
        <end position="781"/>
    </location>
</feature>